<sequence length="170" mass="18755">MVDAISATIVTTIAHRRPSPLGLYQLLLSPIQHHTSSLIPPCHGAMFSLTSCRCSVDLGVDLALVNPRMGLNNTDLNADMMPTDLGVDRCDGGKIRNLMLSFANRGPMLVSISIVLKIVISSSLKISLIQKMKTKVMLLMGLIILMMVITKVLNELLIRKFLRILQRSKF</sequence>
<proteinExistence type="predicted"/>
<evidence type="ECO:0000313" key="3">
    <source>
        <dbReference type="Proteomes" id="UP000823388"/>
    </source>
</evidence>
<dbReference type="AlphaFoldDB" id="A0A8T0R1Q8"/>
<keyword evidence="1" id="KW-0472">Membrane</keyword>
<evidence type="ECO:0000256" key="1">
    <source>
        <dbReference type="SAM" id="Phobius"/>
    </source>
</evidence>
<protein>
    <submittedName>
        <fullName evidence="2">Uncharacterized protein</fullName>
    </submittedName>
</protein>
<accession>A0A8T0R1Q8</accession>
<keyword evidence="1" id="KW-1133">Transmembrane helix</keyword>
<dbReference type="EMBL" id="CM029048">
    <property type="protein sequence ID" value="KAG2579577.1"/>
    <property type="molecule type" value="Genomic_DNA"/>
</dbReference>
<keyword evidence="1" id="KW-0812">Transmembrane</keyword>
<feature type="transmembrane region" description="Helical" evidence="1">
    <location>
        <begin position="136"/>
        <end position="158"/>
    </location>
</feature>
<name>A0A8T0R1Q8_PANVG</name>
<gene>
    <name evidence="2" type="ORF">PVAP13_6NG271532</name>
</gene>
<keyword evidence="3" id="KW-1185">Reference proteome</keyword>
<organism evidence="2 3">
    <name type="scientific">Panicum virgatum</name>
    <name type="common">Blackwell switchgrass</name>
    <dbReference type="NCBI Taxonomy" id="38727"/>
    <lineage>
        <taxon>Eukaryota</taxon>
        <taxon>Viridiplantae</taxon>
        <taxon>Streptophyta</taxon>
        <taxon>Embryophyta</taxon>
        <taxon>Tracheophyta</taxon>
        <taxon>Spermatophyta</taxon>
        <taxon>Magnoliopsida</taxon>
        <taxon>Liliopsida</taxon>
        <taxon>Poales</taxon>
        <taxon>Poaceae</taxon>
        <taxon>PACMAD clade</taxon>
        <taxon>Panicoideae</taxon>
        <taxon>Panicodae</taxon>
        <taxon>Paniceae</taxon>
        <taxon>Panicinae</taxon>
        <taxon>Panicum</taxon>
        <taxon>Panicum sect. Hiantes</taxon>
    </lineage>
</organism>
<comment type="caution">
    <text evidence="2">The sequence shown here is derived from an EMBL/GenBank/DDBJ whole genome shotgun (WGS) entry which is preliminary data.</text>
</comment>
<dbReference type="Proteomes" id="UP000823388">
    <property type="component" value="Chromosome 6N"/>
</dbReference>
<feature type="transmembrane region" description="Helical" evidence="1">
    <location>
        <begin position="106"/>
        <end position="124"/>
    </location>
</feature>
<reference evidence="2" key="1">
    <citation type="submission" date="2020-05" db="EMBL/GenBank/DDBJ databases">
        <title>WGS assembly of Panicum virgatum.</title>
        <authorList>
            <person name="Lovell J.T."/>
            <person name="Jenkins J."/>
            <person name="Shu S."/>
            <person name="Juenger T.E."/>
            <person name="Schmutz J."/>
        </authorList>
    </citation>
    <scope>NUCLEOTIDE SEQUENCE</scope>
    <source>
        <strain evidence="2">AP13</strain>
    </source>
</reference>
<evidence type="ECO:0000313" key="2">
    <source>
        <dbReference type="EMBL" id="KAG2579577.1"/>
    </source>
</evidence>